<gene>
    <name evidence="2" type="ORF">KIN20_034923</name>
</gene>
<dbReference type="Proteomes" id="UP001196413">
    <property type="component" value="Unassembled WGS sequence"/>
</dbReference>
<dbReference type="AlphaFoldDB" id="A0AAD5RB21"/>
<evidence type="ECO:0000313" key="3">
    <source>
        <dbReference type="Proteomes" id="UP001196413"/>
    </source>
</evidence>
<protein>
    <submittedName>
        <fullName evidence="2">Uncharacterized protein</fullName>
    </submittedName>
</protein>
<proteinExistence type="predicted"/>
<organism evidence="2 3">
    <name type="scientific">Parelaphostrongylus tenuis</name>
    <name type="common">Meningeal worm</name>
    <dbReference type="NCBI Taxonomy" id="148309"/>
    <lineage>
        <taxon>Eukaryota</taxon>
        <taxon>Metazoa</taxon>
        <taxon>Ecdysozoa</taxon>
        <taxon>Nematoda</taxon>
        <taxon>Chromadorea</taxon>
        <taxon>Rhabditida</taxon>
        <taxon>Rhabditina</taxon>
        <taxon>Rhabditomorpha</taxon>
        <taxon>Strongyloidea</taxon>
        <taxon>Metastrongylidae</taxon>
        <taxon>Parelaphostrongylus</taxon>
    </lineage>
</organism>
<sequence length="59" mass="6855">MLWVELRRMNGLQSVAMEILIWLPIEQDTEDRGELIEKQSYEATEEDPILSTGDLADDF</sequence>
<feature type="region of interest" description="Disordered" evidence="1">
    <location>
        <begin position="38"/>
        <end position="59"/>
    </location>
</feature>
<comment type="caution">
    <text evidence="2">The sequence shown here is derived from an EMBL/GenBank/DDBJ whole genome shotgun (WGS) entry which is preliminary data.</text>
</comment>
<reference evidence="2" key="1">
    <citation type="submission" date="2021-06" db="EMBL/GenBank/DDBJ databases">
        <title>Parelaphostrongylus tenuis whole genome reference sequence.</title>
        <authorList>
            <person name="Garwood T.J."/>
            <person name="Larsen P.A."/>
            <person name="Fountain-Jones N.M."/>
            <person name="Garbe J.R."/>
            <person name="Macchietto M.G."/>
            <person name="Kania S.A."/>
            <person name="Gerhold R.W."/>
            <person name="Richards J.E."/>
            <person name="Wolf T.M."/>
        </authorList>
    </citation>
    <scope>NUCLEOTIDE SEQUENCE</scope>
    <source>
        <strain evidence="2">MNPRO001-30</strain>
        <tissue evidence="2">Meninges</tissue>
    </source>
</reference>
<name>A0AAD5RB21_PARTN</name>
<dbReference type="EMBL" id="JAHQIW010007173">
    <property type="protein sequence ID" value="KAJ1372701.1"/>
    <property type="molecule type" value="Genomic_DNA"/>
</dbReference>
<evidence type="ECO:0000313" key="2">
    <source>
        <dbReference type="EMBL" id="KAJ1372701.1"/>
    </source>
</evidence>
<evidence type="ECO:0000256" key="1">
    <source>
        <dbReference type="SAM" id="MobiDB-lite"/>
    </source>
</evidence>
<keyword evidence="3" id="KW-1185">Reference proteome</keyword>
<accession>A0AAD5RB21</accession>